<reference evidence="3 4" key="1">
    <citation type="journal article" date="2019" name="Int. J. Syst. Evol. Microbiol.">
        <title>The Global Catalogue of Microorganisms (GCM) 10K type strain sequencing project: providing services to taxonomists for standard genome sequencing and annotation.</title>
        <authorList>
            <consortium name="The Broad Institute Genomics Platform"/>
            <consortium name="The Broad Institute Genome Sequencing Center for Infectious Disease"/>
            <person name="Wu L."/>
            <person name="Ma J."/>
        </authorList>
    </citation>
    <scope>NUCLEOTIDE SEQUENCE [LARGE SCALE GENOMIC DNA]</scope>
    <source>
        <strain evidence="3 4">JCM 15089</strain>
    </source>
</reference>
<feature type="transmembrane region" description="Helical" evidence="1">
    <location>
        <begin position="21"/>
        <end position="42"/>
    </location>
</feature>
<feature type="domain" description="CHASE3" evidence="2">
    <location>
        <begin position="52"/>
        <end position="185"/>
    </location>
</feature>
<evidence type="ECO:0000313" key="3">
    <source>
        <dbReference type="EMBL" id="GAA0560057.1"/>
    </source>
</evidence>
<proteinExistence type="predicted"/>
<protein>
    <recommendedName>
        <fullName evidence="2">CHASE3 domain-containing protein</fullName>
    </recommendedName>
</protein>
<keyword evidence="1" id="KW-1133">Transmembrane helix</keyword>
<gene>
    <name evidence="3" type="ORF">GCM10008942_05680</name>
</gene>
<organism evidence="3 4">
    <name type="scientific">Rhizomicrobium electricum</name>
    <dbReference type="NCBI Taxonomy" id="480070"/>
    <lineage>
        <taxon>Bacteria</taxon>
        <taxon>Pseudomonadati</taxon>
        <taxon>Pseudomonadota</taxon>
        <taxon>Alphaproteobacteria</taxon>
        <taxon>Micropepsales</taxon>
        <taxon>Micropepsaceae</taxon>
        <taxon>Rhizomicrobium</taxon>
    </lineage>
</organism>
<comment type="caution">
    <text evidence="3">The sequence shown here is derived from an EMBL/GenBank/DDBJ whole genome shotgun (WGS) entry which is preliminary data.</text>
</comment>
<keyword evidence="4" id="KW-1185">Reference proteome</keyword>
<evidence type="ECO:0000259" key="2">
    <source>
        <dbReference type="Pfam" id="PF05227"/>
    </source>
</evidence>
<evidence type="ECO:0000313" key="4">
    <source>
        <dbReference type="Proteomes" id="UP001499951"/>
    </source>
</evidence>
<dbReference type="RefSeq" id="WP_166931544.1">
    <property type="nucleotide sequence ID" value="NZ_BAAADD010000001.1"/>
</dbReference>
<evidence type="ECO:0000256" key="1">
    <source>
        <dbReference type="SAM" id="Phobius"/>
    </source>
</evidence>
<keyword evidence="1" id="KW-0812">Transmembrane</keyword>
<dbReference type="Pfam" id="PF05227">
    <property type="entry name" value="CHASE3"/>
    <property type="match status" value="1"/>
</dbReference>
<feature type="transmembrane region" description="Helical" evidence="1">
    <location>
        <begin position="194"/>
        <end position="216"/>
    </location>
</feature>
<keyword evidence="1" id="KW-0472">Membrane</keyword>
<dbReference type="Proteomes" id="UP001499951">
    <property type="component" value="Unassembled WGS sequence"/>
</dbReference>
<dbReference type="EMBL" id="BAAADD010000001">
    <property type="protein sequence ID" value="GAA0560057.1"/>
    <property type="molecule type" value="Genomic_DNA"/>
</dbReference>
<sequence length="224" mass="24226">MVSVTAAQAHAAAKRGHLRDLGLPTMFGAVVLLVSATLLLGANISALRGNLAQVAHAQQVVNKIAELETGLLGEEMIVRGYALTGDASFLRMQRSGAQKREAAQNELARLMAAEPQRADQVRRVMDDIARHVEIFGNLAGNGPDKAGIVARAIVDPSVRDNMRRVRTGLRQLRANELDDLGVRQREITEQLGRAFFLAIGIIITAFVLGGIGIWAAQLHHPQKH</sequence>
<accession>A0ABN1E6F9</accession>
<dbReference type="InterPro" id="IPR007891">
    <property type="entry name" value="CHASE3"/>
</dbReference>
<name>A0ABN1E6F9_9PROT</name>